<sequence>MLTGKTESGFEFEIEEKTLDDYEFIEAVGKCEQGDPIAYVKVVDAALGSKKEKAFEKIREKCGYVSAKEITKLIVEIFQTPKTKNS</sequence>
<evidence type="ECO:0000313" key="1">
    <source>
        <dbReference type="EMBL" id="MCU6706425.1"/>
    </source>
</evidence>
<protein>
    <submittedName>
        <fullName evidence="1">Uncharacterized protein</fullName>
    </submittedName>
</protein>
<dbReference type="Proteomes" id="UP001208131">
    <property type="component" value="Unassembled WGS sequence"/>
</dbReference>
<name>A0AAE3LIE6_9FIRM</name>
<dbReference type="EMBL" id="JAOQJZ010000012">
    <property type="protein sequence ID" value="MCU6706425.1"/>
    <property type="molecule type" value="Genomic_DNA"/>
</dbReference>
<gene>
    <name evidence="1" type="ORF">OCV57_10895</name>
</gene>
<dbReference type="AlphaFoldDB" id="A0AAE3LIE6"/>
<dbReference type="RefSeq" id="WP_267301566.1">
    <property type="nucleotide sequence ID" value="NZ_JAOQJZ010000012.1"/>
</dbReference>
<organism evidence="1 2">
    <name type="scientific">Hominimerdicola aceti</name>
    <dbReference type="NCBI Taxonomy" id="2981726"/>
    <lineage>
        <taxon>Bacteria</taxon>
        <taxon>Bacillati</taxon>
        <taxon>Bacillota</taxon>
        <taxon>Clostridia</taxon>
        <taxon>Eubacteriales</taxon>
        <taxon>Oscillospiraceae</taxon>
        <taxon>Hominimerdicola</taxon>
    </lineage>
</organism>
<evidence type="ECO:0000313" key="2">
    <source>
        <dbReference type="Proteomes" id="UP001208131"/>
    </source>
</evidence>
<accession>A0AAE3LIE6</accession>
<keyword evidence="2" id="KW-1185">Reference proteome</keyword>
<proteinExistence type="predicted"/>
<reference evidence="1 2" key="1">
    <citation type="journal article" date="2021" name="ISME Commun">
        <title>Automated analysis of genomic sequences facilitates high-throughput and comprehensive description of bacteria.</title>
        <authorList>
            <person name="Hitch T.C.A."/>
        </authorList>
    </citation>
    <scope>NUCLEOTIDE SEQUENCE [LARGE SCALE GENOMIC DNA]</scope>
    <source>
        <strain evidence="1 2">Sanger_31</strain>
    </source>
</reference>
<comment type="caution">
    <text evidence="1">The sequence shown here is derived from an EMBL/GenBank/DDBJ whole genome shotgun (WGS) entry which is preliminary data.</text>
</comment>